<dbReference type="EMBL" id="KY290955">
    <property type="protein sequence ID" value="APU01676.1"/>
    <property type="molecule type" value="Genomic_DNA"/>
</dbReference>
<evidence type="ECO:0000313" key="2">
    <source>
        <dbReference type="Proteomes" id="UP000225215"/>
    </source>
</evidence>
<dbReference type="Proteomes" id="UP000225215">
    <property type="component" value="Segment"/>
</dbReference>
<reference evidence="1" key="1">
    <citation type="journal article" date="2017" name="Sci. Rep.">
        <title>Characterization and diversity of phages infecting Aeromonas salmonicida subsp. salmonicida.</title>
        <authorList>
            <person name="Vincent A.T."/>
            <person name="Paquet V.E."/>
            <person name="Bernatchez A."/>
            <person name="Tremblay D.M."/>
            <person name="Moineau S."/>
            <person name="Charette S.J."/>
        </authorList>
    </citation>
    <scope>NUCLEOTIDE SEQUENCE [LARGE SCALE GENOMIC DNA]</scope>
</reference>
<protein>
    <submittedName>
        <fullName evidence="1">Uncharacterized protein</fullName>
    </submittedName>
</protein>
<accession>A0A219YCE9</accession>
<organism evidence="1 2">
    <name type="scientific">Aeromonas phage 65.2</name>
    <dbReference type="NCBI Taxonomy" id="1932896"/>
    <lineage>
        <taxon>Viruses</taxon>
        <taxon>Duplodnaviria</taxon>
        <taxon>Heunggongvirae</taxon>
        <taxon>Uroviricota</taxon>
        <taxon>Caudoviricetes</taxon>
        <taxon>Pantevenvirales</taxon>
        <taxon>Straboviridae</taxon>
        <taxon>Emmerichvirinae</taxon>
        <taxon>Ishigurovirus</taxon>
        <taxon>Ishigurovirus osborne</taxon>
    </lineage>
</organism>
<sequence>MTIKFDRVNLLENIFVGTITFLEVRNVGMGTMQQYLAKVAHTVYYDAVRDVFFTKEIYDVFGSKLDLIKFYEKTVGEVRSYIDEQNSLFFHDIKDLFK</sequence>
<name>A0A219YCE9_9CAUD</name>
<evidence type="ECO:0000313" key="1">
    <source>
        <dbReference type="EMBL" id="APU01676.1"/>
    </source>
</evidence>
<proteinExistence type="predicted"/>